<feature type="compositionally biased region" description="Basic and acidic residues" evidence="1">
    <location>
        <begin position="139"/>
        <end position="149"/>
    </location>
</feature>
<evidence type="ECO:0000313" key="2">
    <source>
        <dbReference type="EMBL" id="KAK2961185.1"/>
    </source>
</evidence>
<feature type="compositionally biased region" description="Acidic residues" evidence="1">
    <location>
        <begin position="184"/>
        <end position="232"/>
    </location>
</feature>
<name>A0ABQ9YBT4_9EUKA</name>
<accession>A0ABQ9YBT4</accession>
<feature type="region of interest" description="Disordered" evidence="1">
    <location>
        <begin position="134"/>
        <end position="293"/>
    </location>
</feature>
<feature type="compositionally biased region" description="Basic and acidic residues" evidence="1">
    <location>
        <begin position="233"/>
        <end position="293"/>
    </location>
</feature>
<dbReference type="Proteomes" id="UP001281761">
    <property type="component" value="Unassembled WGS sequence"/>
</dbReference>
<gene>
    <name evidence="2" type="ORF">BLNAU_3953</name>
</gene>
<proteinExistence type="predicted"/>
<evidence type="ECO:0000313" key="3">
    <source>
        <dbReference type="Proteomes" id="UP001281761"/>
    </source>
</evidence>
<keyword evidence="3" id="KW-1185">Reference proteome</keyword>
<dbReference type="EMBL" id="JARBJD010000018">
    <property type="protein sequence ID" value="KAK2961185.1"/>
    <property type="molecule type" value="Genomic_DNA"/>
</dbReference>
<sequence>MQRKQVNSCSIVPLPHSSPIVGVADPWHYAAQTGELLLDRAPSLTHPRLLALPIPGIMQRKQVNSCSILPPPSLIPDCELLLDRRTFPQPNEIVAATDHSRAVTYTDSQNSSNDFISYQHHFVCSRKAIEITEGDDEEKLQRHEKREGGDENGVGGDEKGEGGDENGEGGDENGEGGDEKGEGGDENGEGGDENGEGGDENGEGGDENGEGGDENGEGGDENGEGGDENGEGGDEKGKEEMRMGKEEMRMGKEEMRMGKEEMRMGKEEMRMGKEEMRMGKEEMRMGKEEMRMGKEEMRMGKEEMRMGMEEMRMGKEEMRMGMEEMRLGIRLAVLESKSLSDHSFAFHSKTVLTQINILINMK</sequence>
<comment type="caution">
    <text evidence="2">The sequence shown here is derived from an EMBL/GenBank/DDBJ whole genome shotgun (WGS) entry which is preliminary data.</text>
</comment>
<feature type="compositionally biased region" description="Acidic residues" evidence="1">
    <location>
        <begin position="163"/>
        <end position="176"/>
    </location>
</feature>
<reference evidence="2 3" key="1">
    <citation type="journal article" date="2022" name="bioRxiv">
        <title>Genomics of Preaxostyla Flagellates Illuminates Evolutionary Transitions and the Path Towards Mitochondrial Loss.</title>
        <authorList>
            <person name="Novak L.V.F."/>
            <person name="Treitli S.C."/>
            <person name="Pyrih J."/>
            <person name="Halakuc P."/>
            <person name="Pipaliya S.V."/>
            <person name="Vacek V."/>
            <person name="Brzon O."/>
            <person name="Soukal P."/>
            <person name="Eme L."/>
            <person name="Dacks J.B."/>
            <person name="Karnkowska A."/>
            <person name="Elias M."/>
            <person name="Hampl V."/>
        </authorList>
    </citation>
    <scope>NUCLEOTIDE SEQUENCE [LARGE SCALE GENOMIC DNA]</scope>
    <source>
        <strain evidence="2">NAU3</strain>
        <tissue evidence="2">Gut</tissue>
    </source>
</reference>
<evidence type="ECO:0000256" key="1">
    <source>
        <dbReference type="SAM" id="MobiDB-lite"/>
    </source>
</evidence>
<organism evidence="2 3">
    <name type="scientific">Blattamonas nauphoetae</name>
    <dbReference type="NCBI Taxonomy" id="2049346"/>
    <lineage>
        <taxon>Eukaryota</taxon>
        <taxon>Metamonada</taxon>
        <taxon>Preaxostyla</taxon>
        <taxon>Oxymonadida</taxon>
        <taxon>Blattamonas</taxon>
    </lineage>
</organism>
<protein>
    <submittedName>
        <fullName evidence="2">Schizont egress antigen-1</fullName>
    </submittedName>
</protein>